<dbReference type="NCBIfam" id="TIGR00150">
    <property type="entry name" value="T6A_YjeE"/>
    <property type="match status" value="1"/>
</dbReference>
<dbReference type="Pfam" id="PF02367">
    <property type="entry name" value="TsaE"/>
    <property type="match status" value="1"/>
</dbReference>
<dbReference type="SUPFAM" id="SSF52540">
    <property type="entry name" value="P-loop containing nucleoside triphosphate hydrolases"/>
    <property type="match status" value="1"/>
</dbReference>
<evidence type="ECO:0000256" key="1">
    <source>
        <dbReference type="ARBA" id="ARBA00004496"/>
    </source>
</evidence>
<keyword evidence="9" id="KW-0460">Magnesium</keyword>
<evidence type="ECO:0000256" key="8">
    <source>
        <dbReference type="ARBA" id="ARBA00022840"/>
    </source>
</evidence>
<sequence>MSDETTDETTDPTADRVLDPATGAPVTRATIDLPDADAARALGAALAGVLRAGDLVILTGDLGAGKTTLTQGLGAALGVRGHVASPTFIVAREHPPLPRPDASRGPGLVHVDAYRLGGLDELDALDLDSSLDESVTVVEWGRGLAEALTEDRLEIDLERPRGGVHVGPGEGADAGLGPDPEAGTRRATLRAVGPRWADVDLAALTRTLPHTVARDS</sequence>
<keyword evidence="6" id="KW-0479">Metal-binding</keyword>
<keyword evidence="14" id="KW-1185">Reference proteome</keyword>
<evidence type="ECO:0000256" key="4">
    <source>
        <dbReference type="ARBA" id="ARBA00022490"/>
    </source>
</evidence>
<keyword evidence="4" id="KW-0963">Cytoplasm</keyword>
<dbReference type="InterPro" id="IPR003442">
    <property type="entry name" value="T6A_TsaE"/>
</dbReference>
<evidence type="ECO:0000256" key="3">
    <source>
        <dbReference type="ARBA" id="ARBA00019010"/>
    </source>
</evidence>
<dbReference type="EMBL" id="BAAAPM010000003">
    <property type="protein sequence ID" value="GAA1714867.1"/>
    <property type="molecule type" value="Genomic_DNA"/>
</dbReference>
<accession>A0ABN2IZI1</accession>
<dbReference type="PANTHER" id="PTHR33540">
    <property type="entry name" value="TRNA THREONYLCARBAMOYLADENOSINE BIOSYNTHESIS PROTEIN TSAE"/>
    <property type="match status" value="1"/>
</dbReference>
<evidence type="ECO:0000256" key="2">
    <source>
        <dbReference type="ARBA" id="ARBA00007599"/>
    </source>
</evidence>
<dbReference type="Proteomes" id="UP001501138">
    <property type="component" value="Unassembled WGS sequence"/>
</dbReference>
<comment type="subcellular location">
    <subcellularLocation>
        <location evidence="1">Cytoplasm</location>
    </subcellularLocation>
</comment>
<keyword evidence="7" id="KW-0547">Nucleotide-binding</keyword>
<name>A0ABN2IZI1_9MICO</name>
<dbReference type="RefSeq" id="WP_344246066.1">
    <property type="nucleotide sequence ID" value="NZ_BAAAPM010000003.1"/>
</dbReference>
<evidence type="ECO:0000256" key="6">
    <source>
        <dbReference type="ARBA" id="ARBA00022723"/>
    </source>
</evidence>
<evidence type="ECO:0000256" key="11">
    <source>
        <dbReference type="ARBA" id="ARBA00032441"/>
    </source>
</evidence>
<feature type="compositionally biased region" description="Gly residues" evidence="12">
    <location>
        <begin position="164"/>
        <end position="174"/>
    </location>
</feature>
<proteinExistence type="inferred from homology"/>
<evidence type="ECO:0000256" key="7">
    <source>
        <dbReference type="ARBA" id="ARBA00022741"/>
    </source>
</evidence>
<dbReference type="Gene3D" id="3.40.50.300">
    <property type="entry name" value="P-loop containing nucleotide triphosphate hydrolases"/>
    <property type="match status" value="1"/>
</dbReference>
<reference evidence="13 14" key="1">
    <citation type="journal article" date="2019" name="Int. J. Syst. Evol. Microbiol.">
        <title>The Global Catalogue of Microorganisms (GCM) 10K type strain sequencing project: providing services to taxonomists for standard genome sequencing and annotation.</title>
        <authorList>
            <consortium name="The Broad Institute Genomics Platform"/>
            <consortium name="The Broad Institute Genome Sequencing Center for Infectious Disease"/>
            <person name="Wu L."/>
            <person name="Ma J."/>
        </authorList>
    </citation>
    <scope>NUCLEOTIDE SEQUENCE [LARGE SCALE GENOMIC DNA]</scope>
    <source>
        <strain evidence="13 14">JCM 15589</strain>
    </source>
</reference>
<comment type="caution">
    <text evidence="13">The sequence shown here is derived from an EMBL/GenBank/DDBJ whole genome shotgun (WGS) entry which is preliminary data.</text>
</comment>
<feature type="region of interest" description="Disordered" evidence="12">
    <location>
        <begin position="1"/>
        <end position="25"/>
    </location>
</feature>
<feature type="region of interest" description="Disordered" evidence="12">
    <location>
        <begin position="160"/>
        <end position="184"/>
    </location>
</feature>
<evidence type="ECO:0000256" key="9">
    <source>
        <dbReference type="ARBA" id="ARBA00022842"/>
    </source>
</evidence>
<comment type="similarity">
    <text evidence="2">Belongs to the TsaE family.</text>
</comment>
<organism evidence="13 14">
    <name type="scientific">Isoptericola hypogeus</name>
    <dbReference type="NCBI Taxonomy" id="300179"/>
    <lineage>
        <taxon>Bacteria</taxon>
        <taxon>Bacillati</taxon>
        <taxon>Actinomycetota</taxon>
        <taxon>Actinomycetes</taxon>
        <taxon>Micrococcales</taxon>
        <taxon>Promicromonosporaceae</taxon>
        <taxon>Isoptericola</taxon>
    </lineage>
</organism>
<dbReference type="InterPro" id="IPR027417">
    <property type="entry name" value="P-loop_NTPase"/>
</dbReference>
<gene>
    <name evidence="13" type="ORF">GCM10009809_08840</name>
</gene>
<protein>
    <recommendedName>
        <fullName evidence="3">tRNA threonylcarbamoyladenosine biosynthesis protein TsaE</fullName>
    </recommendedName>
    <alternativeName>
        <fullName evidence="11">t(6)A37 threonylcarbamoyladenosine biosynthesis protein TsaE</fullName>
    </alternativeName>
</protein>
<comment type="function">
    <text evidence="10">Required for the formation of a threonylcarbamoyl group on adenosine at position 37 (t(6)A37) in tRNAs that read codons beginning with adenine. Is involved in the transfer of the threonylcarbamoyl moiety of threonylcarbamoyl-AMP (TC-AMP) to the N6 group of A37, together with TsaD and TsaB. TsaE seems to play an indirect role in the t(6)A biosynthesis pathway, possibly in regulating the core enzymatic function of TsaD.</text>
</comment>
<dbReference type="PANTHER" id="PTHR33540:SF2">
    <property type="entry name" value="TRNA THREONYLCARBAMOYLADENOSINE BIOSYNTHESIS PROTEIN TSAE"/>
    <property type="match status" value="1"/>
</dbReference>
<evidence type="ECO:0000313" key="13">
    <source>
        <dbReference type="EMBL" id="GAA1714867.1"/>
    </source>
</evidence>
<feature type="compositionally biased region" description="Acidic residues" evidence="12">
    <location>
        <begin position="1"/>
        <end position="10"/>
    </location>
</feature>
<evidence type="ECO:0000256" key="12">
    <source>
        <dbReference type="SAM" id="MobiDB-lite"/>
    </source>
</evidence>
<keyword evidence="8" id="KW-0067">ATP-binding</keyword>
<keyword evidence="5" id="KW-0819">tRNA processing</keyword>
<evidence type="ECO:0000313" key="14">
    <source>
        <dbReference type="Proteomes" id="UP001501138"/>
    </source>
</evidence>
<evidence type="ECO:0000256" key="5">
    <source>
        <dbReference type="ARBA" id="ARBA00022694"/>
    </source>
</evidence>
<evidence type="ECO:0000256" key="10">
    <source>
        <dbReference type="ARBA" id="ARBA00024908"/>
    </source>
</evidence>